<accession>X1M1R9</accession>
<dbReference type="AlphaFoldDB" id="X1M1R9"/>
<comment type="caution">
    <text evidence="1">The sequence shown here is derived from an EMBL/GenBank/DDBJ whole genome shotgun (WGS) entry which is preliminary data.</text>
</comment>
<evidence type="ECO:0000313" key="1">
    <source>
        <dbReference type="EMBL" id="GAI25308.1"/>
    </source>
</evidence>
<organism evidence="1">
    <name type="scientific">marine sediment metagenome</name>
    <dbReference type="NCBI Taxonomy" id="412755"/>
    <lineage>
        <taxon>unclassified sequences</taxon>
        <taxon>metagenomes</taxon>
        <taxon>ecological metagenomes</taxon>
    </lineage>
</organism>
<dbReference type="InterPro" id="IPR027417">
    <property type="entry name" value="P-loop_NTPase"/>
</dbReference>
<gene>
    <name evidence="1" type="ORF">S06H3_27990</name>
</gene>
<dbReference type="EMBL" id="BARV01016295">
    <property type="protein sequence ID" value="GAI25308.1"/>
    <property type="molecule type" value="Genomic_DNA"/>
</dbReference>
<dbReference type="Gene3D" id="3.40.50.300">
    <property type="entry name" value="P-loop containing nucleotide triphosphate hydrolases"/>
    <property type="match status" value="1"/>
</dbReference>
<protein>
    <recommendedName>
        <fullName evidence="2">Dephospho-CoA kinase</fullName>
    </recommendedName>
</protein>
<proteinExistence type="predicted"/>
<dbReference type="SUPFAM" id="SSF52540">
    <property type="entry name" value="P-loop containing nucleoside triphosphate hydrolases"/>
    <property type="match status" value="1"/>
</dbReference>
<reference evidence="1" key="1">
    <citation type="journal article" date="2014" name="Front. Microbiol.">
        <title>High frequency of phylogenetically diverse reductive dehalogenase-homologous genes in deep subseafloor sedimentary metagenomes.</title>
        <authorList>
            <person name="Kawai M."/>
            <person name="Futagami T."/>
            <person name="Toyoda A."/>
            <person name="Takaki Y."/>
            <person name="Nishi S."/>
            <person name="Hori S."/>
            <person name="Arai W."/>
            <person name="Tsubouchi T."/>
            <person name="Morono Y."/>
            <person name="Uchiyama I."/>
            <person name="Ito T."/>
            <person name="Fujiyama A."/>
            <person name="Inagaki F."/>
            <person name="Takami H."/>
        </authorList>
    </citation>
    <scope>NUCLEOTIDE SEQUENCE</scope>
    <source>
        <strain evidence="1">Expedition CK06-06</strain>
    </source>
</reference>
<evidence type="ECO:0008006" key="2">
    <source>
        <dbReference type="Google" id="ProtNLM"/>
    </source>
</evidence>
<name>X1M1R9_9ZZZZ</name>
<sequence>MLGVDAPVEVRFKRAMVRGRTENATTLKEFIEMEAREKTTDKNKQQLTVCLSIADKVITNPGSFEDLHRKVDKILETLP</sequence>